<organism evidence="2">
    <name type="scientific">Haptolina ericina</name>
    <dbReference type="NCBI Taxonomy" id="156174"/>
    <lineage>
        <taxon>Eukaryota</taxon>
        <taxon>Haptista</taxon>
        <taxon>Haptophyta</taxon>
        <taxon>Prymnesiophyceae</taxon>
        <taxon>Prymnesiales</taxon>
        <taxon>Prymnesiaceae</taxon>
        <taxon>Haptolina</taxon>
    </lineage>
</organism>
<sequence>MIKTTEEWIDAAPTFNVAGLCLAEGYYTMSYDPEPLPPSPPTPPSPSPPAPCAGLETTITLYTESWASEITWEVECGNTSMATSLPLGSYTDHAAFTTHVCMTEEPPCQAHLYDSFGDGWHGGHLTIAHPSGEIIMNAGQDFTSGAEKVYTYPSASTPTSAPTSFGTSAGGSGGGTGAGNGYPLCEGLPPANYCDGTGDCVNQPTWCSCSDAAALCAANGYPMVTKAAKQAKMAAAKKTGLVAKAAPTHLLSSPGKKMKPCATGAFMGAHSKCSPNEAKMLKVAMFKKKAKH</sequence>
<accession>A0A7S3FKX1</accession>
<gene>
    <name evidence="2" type="ORF">HERI1096_LOCUS40375</name>
</gene>
<name>A0A7S3FKX1_9EUKA</name>
<feature type="region of interest" description="Disordered" evidence="1">
    <location>
        <begin position="33"/>
        <end position="52"/>
    </location>
</feature>
<proteinExistence type="predicted"/>
<protein>
    <submittedName>
        <fullName evidence="2">Uncharacterized protein</fullName>
    </submittedName>
</protein>
<feature type="compositionally biased region" description="Pro residues" evidence="1">
    <location>
        <begin position="34"/>
        <end position="51"/>
    </location>
</feature>
<dbReference type="AlphaFoldDB" id="A0A7S3FKX1"/>
<evidence type="ECO:0000256" key="1">
    <source>
        <dbReference type="SAM" id="MobiDB-lite"/>
    </source>
</evidence>
<reference evidence="2" key="1">
    <citation type="submission" date="2021-01" db="EMBL/GenBank/DDBJ databases">
        <authorList>
            <person name="Corre E."/>
            <person name="Pelletier E."/>
            <person name="Niang G."/>
            <person name="Scheremetjew M."/>
            <person name="Finn R."/>
            <person name="Kale V."/>
            <person name="Holt S."/>
            <person name="Cochrane G."/>
            <person name="Meng A."/>
            <person name="Brown T."/>
            <person name="Cohen L."/>
        </authorList>
    </citation>
    <scope>NUCLEOTIDE SEQUENCE</scope>
    <source>
        <strain evidence="2">CCMP281</strain>
    </source>
</reference>
<dbReference type="EMBL" id="HBHX01072946">
    <property type="protein sequence ID" value="CAE0154129.1"/>
    <property type="molecule type" value="Transcribed_RNA"/>
</dbReference>
<evidence type="ECO:0000313" key="2">
    <source>
        <dbReference type="EMBL" id="CAE0154129.1"/>
    </source>
</evidence>